<reference evidence="2 3" key="1">
    <citation type="submission" date="2018-07" db="EMBL/GenBank/DDBJ databases">
        <title>Freshwater and sediment microbial communities from various areas in North America, analyzing microbe dynamics in response to fracking.</title>
        <authorList>
            <person name="Lamendella R."/>
        </authorList>
    </citation>
    <scope>NUCLEOTIDE SEQUENCE [LARGE SCALE GENOMIC DNA]</scope>
    <source>
        <strain evidence="2 3">160A</strain>
    </source>
</reference>
<dbReference type="Proteomes" id="UP000252733">
    <property type="component" value="Unassembled WGS sequence"/>
</dbReference>
<protein>
    <submittedName>
        <fullName evidence="2">Uncharacterized protein</fullName>
    </submittedName>
</protein>
<keyword evidence="3" id="KW-1185">Reference proteome</keyword>
<keyword evidence="1" id="KW-1133">Transmembrane helix</keyword>
<dbReference type="RefSeq" id="WP_106152119.1">
    <property type="nucleotide sequence ID" value="NZ_PVTS01000003.1"/>
</dbReference>
<proteinExistence type="predicted"/>
<evidence type="ECO:0000313" key="3">
    <source>
        <dbReference type="Proteomes" id="UP000252733"/>
    </source>
</evidence>
<name>A0A2T0XR60_9BACT</name>
<dbReference type="EMBL" id="QPIZ01000027">
    <property type="protein sequence ID" value="RCW29553.1"/>
    <property type="molecule type" value="Genomic_DNA"/>
</dbReference>
<feature type="transmembrane region" description="Helical" evidence="1">
    <location>
        <begin position="81"/>
        <end position="101"/>
    </location>
</feature>
<gene>
    <name evidence="2" type="ORF">DFO77_12746</name>
</gene>
<evidence type="ECO:0000313" key="2">
    <source>
        <dbReference type="EMBL" id="RCW29553.1"/>
    </source>
</evidence>
<comment type="caution">
    <text evidence="2">The sequence shown here is derived from an EMBL/GenBank/DDBJ whole genome shotgun (WGS) entry which is preliminary data.</text>
</comment>
<keyword evidence="1" id="KW-0472">Membrane</keyword>
<keyword evidence="1" id="KW-0812">Transmembrane</keyword>
<evidence type="ECO:0000256" key="1">
    <source>
        <dbReference type="SAM" id="Phobius"/>
    </source>
</evidence>
<accession>A0A2T0XR60</accession>
<organism evidence="2 3">
    <name type="scientific">Marinilabilia salmonicolor</name>
    <dbReference type="NCBI Taxonomy" id="989"/>
    <lineage>
        <taxon>Bacteria</taxon>
        <taxon>Pseudomonadati</taxon>
        <taxon>Bacteroidota</taxon>
        <taxon>Bacteroidia</taxon>
        <taxon>Marinilabiliales</taxon>
        <taxon>Marinilabiliaceae</taxon>
        <taxon>Marinilabilia</taxon>
    </lineage>
</organism>
<sequence length="141" mass="15813">MTCKEFNNQLALLQQPGEVPREMEVHMSNCVSCMEAFEKTKLLFDFVAEEKAKKISPFVTTRIMAQIESAEKPGKVMVRPVLASVFSLVVLLMGFFSASLFTSSEPSSLADTSEVIATDYFFSDNPGSQLEDIWLNTYSYE</sequence>
<dbReference type="OrthoDB" id="1120338at2"/>
<dbReference type="AlphaFoldDB" id="A0A2T0XR60"/>